<dbReference type="CDD" id="cd14789">
    <property type="entry name" value="Tiki"/>
    <property type="match status" value="1"/>
</dbReference>
<dbReference type="InterPro" id="IPR047111">
    <property type="entry name" value="YbaP-like"/>
</dbReference>
<dbReference type="RefSeq" id="WP_309804219.1">
    <property type="nucleotide sequence ID" value="NZ_JAVDRD010000001.1"/>
</dbReference>
<dbReference type="PANTHER" id="PTHR40590:SF1">
    <property type="entry name" value="CYTOPLASMIC PROTEIN"/>
    <property type="match status" value="1"/>
</dbReference>
<accession>A0ABU1MGN3</accession>
<reference evidence="2 3" key="1">
    <citation type="submission" date="2023-07" db="EMBL/GenBank/DDBJ databases">
        <title>Sorghum-associated microbial communities from plants grown in Nebraska, USA.</title>
        <authorList>
            <person name="Schachtman D."/>
        </authorList>
    </citation>
    <scope>NUCLEOTIDE SEQUENCE [LARGE SCALE GENOMIC DNA]</scope>
    <source>
        <strain evidence="2 3">DS1027</strain>
    </source>
</reference>
<evidence type="ECO:0000313" key="3">
    <source>
        <dbReference type="Proteomes" id="UP001184150"/>
    </source>
</evidence>
<dbReference type="EMBL" id="JAVDRD010000001">
    <property type="protein sequence ID" value="MDR6509506.1"/>
    <property type="molecule type" value="Genomic_DNA"/>
</dbReference>
<dbReference type="PANTHER" id="PTHR40590">
    <property type="entry name" value="CYTOPLASMIC PROTEIN-RELATED"/>
    <property type="match status" value="1"/>
</dbReference>
<keyword evidence="3" id="KW-1185">Reference proteome</keyword>
<sequence length="308" mass="32628">MRRFLAQIPARIAACAAIALLQAPFSAHAQTIPLPAPQEVPADAAPSRPALWKVADADTTIWLFGTIHMLPKGGTPWLVGPVAKALNGSDTLVTEVTQADMHAAIDTAPGLLPKGQTLTALLGPQRAARLAATLTASGMPATQLDGYKPWMAATALSMLPLVQRGYQPSHGVEAALQAAHPQRQAGLETVAFQLGLIDSLPQDAQIAWLDSVVAQHDTIGEQIAGIVAAWRQGNAEELGKLMTADMQDDPRLIDALLIRRNATWAKWIEQRLKTPGTVFMAVGAGHLAGKGSVQEDLARDGITVTRVQ</sequence>
<organism evidence="2 3">
    <name type="scientific">Novosphingobium capsulatum</name>
    <dbReference type="NCBI Taxonomy" id="13688"/>
    <lineage>
        <taxon>Bacteria</taxon>
        <taxon>Pseudomonadati</taxon>
        <taxon>Pseudomonadota</taxon>
        <taxon>Alphaproteobacteria</taxon>
        <taxon>Sphingomonadales</taxon>
        <taxon>Sphingomonadaceae</taxon>
        <taxon>Novosphingobium</taxon>
    </lineage>
</organism>
<feature type="signal peptide" evidence="1">
    <location>
        <begin position="1"/>
        <end position="29"/>
    </location>
</feature>
<dbReference type="InterPro" id="IPR002816">
    <property type="entry name" value="TraB/PrgY/GumN_fam"/>
</dbReference>
<proteinExistence type="predicted"/>
<evidence type="ECO:0000313" key="2">
    <source>
        <dbReference type="EMBL" id="MDR6509506.1"/>
    </source>
</evidence>
<dbReference type="Pfam" id="PF01963">
    <property type="entry name" value="TraB_PrgY_gumN"/>
    <property type="match status" value="1"/>
</dbReference>
<evidence type="ECO:0000256" key="1">
    <source>
        <dbReference type="SAM" id="SignalP"/>
    </source>
</evidence>
<name>A0ABU1MGN3_9SPHN</name>
<gene>
    <name evidence="2" type="ORF">J2792_000346</name>
</gene>
<dbReference type="Proteomes" id="UP001184150">
    <property type="component" value="Unassembled WGS sequence"/>
</dbReference>
<keyword evidence="1" id="KW-0732">Signal</keyword>
<feature type="chain" id="PRO_5046864656" evidence="1">
    <location>
        <begin position="30"/>
        <end position="308"/>
    </location>
</feature>
<protein>
    <submittedName>
        <fullName evidence="2">Uncharacterized protein YbaP (TraB family)</fullName>
    </submittedName>
</protein>
<comment type="caution">
    <text evidence="2">The sequence shown here is derived from an EMBL/GenBank/DDBJ whole genome shotgun (WGS) entry which is preliminary data.</text>
</comment>